<dbReference type="Proteomes" id="UP001444661">
    <property type="component" value="Unassembled WGS sequence"/>
</dbReference>
<dbReference type="Gene3D" id="3.40.50.1820">
    <property type="entry name" value="alpha/beta hydrolase"/>
    <property type="match status" value="2"/>
</dbReference>
<feature type="domain" description="AB hydrolase-1" evidence="2">
    <location>
        <begin position="169"/>
        <end position="424"/>
    </location>
</feature>
<evidence type="ECO:0000313" key="3">
    <source>
        <dbReference type="EMBL" id="KAK8022525.1"/>
    </source>
</evidence>
<dbReference type="Pfam" id="PF12697">
    <property type="entry name" value="Abhydrolase_6"/>
    <property type="match status" value="1"/>
</dbReference>
<organism evidence="3 4">
    <name type="scientific">Apiospora rasikravindrae</name>
    <dbReference type="NCBI Taxonomy" id="990691"/>
    <lineage>
        <taxon>Eukaryota</taxon>
        <taxon>Fungi</taxon>
        <taxon>Dikarya</taxon>
        <taxon>Ascomycota</taxon>
        <taxon>Pezizomycotina</taxon>
        <taxon>Sordariomycetes</taxon>
        <taxon>Xylariomycetidae</taxon>
        <taxon>Amphisphaeriales</taxon>
        <taxon>Apiosporaceae</taxon>
        <taxon>Apiospora</taxon>
    </lineage>
</organism>
<keyword evidence="1" id="KW-0732">Signal</keyword>
<evidence type="ECO:0000256" key="1">
    <source>
        <dbReference type="PIRNR" id="PIRNR029171"/>
    </source>
</evidence>
<protein>
    <recommendedName>
        <fullName evidence="2">AB hydrolase-1 domain-containing protein</fullName>
    </recommendedName>
</protein>
<dbReference type="InterPro" id="IPR029058">
    <property type="entry name" value="AB_hydrolase_fold"/>
</dbReference>
<feature type="signal peptide" evidence="1">
    <location>
        <begin position="1"/>
        <end position="16"/>
    </location>
</feature>
<comment type="similarity">
    <text evidence="1">Belongs to the AB hydrolase superfamily. Lipase family.</text>
</comment>
<dbReference type="EMBL" id="JAQQWK010000012">
    <property type="protein sequence ID" value="KAK8022525.1"/>
    <property type="molecule type" value="Genomic_DNA"/>
</dbReference>
<accession>A0ABR1RX94</accession>
<sequence>MLLLVPFLWATQAASAVLAPSARADADATANPACDAACMAAFEDALAGDRAMWATPNFADDPFYNTPANFTGAKPGDLLSWQDLSAEQLGTNWTKIPGGMSLSRFLYVTEDVDRKPIPASAFVLLPIAPLAANGVYNTIAWTHGTAGRARQCAPSNNQQLYYEWMGPFFFASQGYAVVAPDYAGQGTEIKAGFHYEAGYMHAADVAYSLVAARKVIGNLLSEEWVVAGHSEGGMTAWRTNERLAMAGQEELLKAGKFLGAVAGSPALRPAELIPRSIELAAGGPLGAPVSVYLLQNLVGIYPELKLEEILTERSLALLPLLDQGCLDTGAALFGNMTAAETYKSTAWLTSPQFREWQTKYNGAGPHPLAAPMLIVQGEADSLTYAENCEKDFNRTCEAYPESSVELYLVPELGHGPGFQAGQAYFSAWVARLFEGQTASPNCRKNVVKPTNFRYQHGRTG</sequence>
<comment type="caution">
    <text evidence="3">The sequence shown here is derived from an EMBL/GenBank/DDBJ whole genome shotgun (WGS) entry which is preliminary data.</text>
</comment>
<dbReference type="InterPro" id="IPR005152">
    <property type="entry name" value="Lipase_secreted"/>
</dbReference>
<evidence type="ECO:0000259" key="2">
    <source>
        <dbReference type="Pfam" id="PF12697"/>
    </source>
</evidence>
<feature type="chain" id="PRO_5045016092" description="AB hydrolase-1 domain-containing protein" evidence="1">
    <location>
        <begin position="17"/>
        <end position="460"/>
    </location>
</feature>
<gene>
    <name evidence="3" type="ORF">PG993_013292</name>
</gene>
<dbReference type="SUPFAM" id="SSF53474">
    <property type="entry name" value="alpha/beta-Hydrolases"/>
    <property type="match status" value="1"/>
</dbReference>
<dbReference type="PANTHER" id="PTHR34853">
    <property type="match status" value="1"/>
</dbReference>
<reference evidence="3 4" key="1">
    <citation type="submission" date="2023-01" db="EMBL/GenBank/DDBJ databases">
        <title>Analysis of 21 Apiospora genomes using comparative genomics revels a genus with tremendous synthesis potential of carbohydrate active enzymes and secondary metabolites.</title>
        <authorList>
            <person name="Sorensen T."/>
        </authorList>
    </citation>
    <scope>NUCLEOTIDE SEQUENCE [LARGE SCALE GENOMIC DNA]</scope>
    <source>
        <strain evidence="3 4">CBS 33761</strain>
    </source>
</reference>
<name>A0ABR1RX94_9PEZI</name>
<keyword evidence="4" id="KW-1185">Reference proteome</keyword>
<dbReference type="PIRSF" id="PIRSF029171">
    <property type="entry name" value="Esterase_LipA"/>
    <property type="match status" value="1"/>
</dbReference>
<dbReference type="PANTHER" id="PTHR34853:SF1">
    <property type="entry name" value="LIPASE 5"/>
    <property type="match status" value="1"/>
</dbReference>
<dbReference type="InterPro" id="IPR000073">
    <property type="entry name" value="AB_hydrolase_1"/>
</dbReference>
<evidence type="ECO:0000313" key="4">
    <source>
        <dbReference type="Proteomes" id="UP001444661"/>
    </source>
</evidence>
<proteinExistence type="inferred from homology"/>